<reference evidence="12" key="1">
    <citation type="journal article" date="2020" name="Stud. Mycol.">
        <title>101 Dothideomycetes genomes: a test case for predicting lifestyles and emergence of pathogens.</title>
        <authorList>
            <person name="Haridas S."/>
            <person name="Albert R."/>
            <person name="Binder M."/>
            <person name="Bloem J."/>
            <person name="Labutti K."/>
            <person name="Salamov A."/>
            <person name="Andreopoulos B."/>
            <person name="Baker S."/>
            <person name="Barry K."/>
            <person name="Bills G."/>
            <person name="Bluhm B."/>
            <person name="Cannon C."/>
            <person name="Castanera R."/>
            <person name="Culley D."/>
            <person name="Daum C."/>
            <person name="Ezra D."/>
            <person name="Gonzalez J."/>
            <person name="Henrissat B."/>
            <person name="Kuo A."/>
            <person name="Liang C."/>
            <person name="Lipzen A."/>
            <person name="Lutzoni F."/>
            <person name="Magnuson J."/>
            <person name="Mondo S."/>
            <person name="Nolan M."/>
            <person name="Ohm R."/>
            <person name="Pangilinan J."/>
            <person name="Park H.-J."/>
            <person name="Ramirez L."/>
            <person name="Alfaro M."/>
            <person name="Sun H."/>
            <person name="Tritt A."/>
            <person name="Yoshinaga Y."/>
            <person name="Zwiers L.-H."/>
            <person name="Turgeon B."/>
            <person name="Goodwin S."/>
            <person name="Spatafora J."/>
            <person name="Crous P."/>
            <person name="Grigoriev I."/>
        </authorList>
    </citation>
    <scope>NUCLEOTIDE SEQUENCE</scope>
    <source>
        <strain evidence="12">CBS 115976</strain>
    </source>
</reference>
<comment type="subcellular location">
    <subcellularLocation>
        <location evidence="2">Cytoplasm</location>
    </subcellularLocation>
</comment>
<dbReference type="Pfam" id="PF00291">
    <property type="entry name" value="PALP"/>
    <property type="match status" value="1"/>
</dbReference>
<evidence type="ECO:0000256" key="10">
    <source>
        <dbReference type="ARBA" id="ARBA00049406"/>
    </source>
</evidence>
<evidence type="ECO:0000256" key="4">
    <source>
        <dbReference type="ARBA" id="ARBA00010869"/>
    </source>
</evidence>
<dbReference type="GO" id="GO:0006565">
    <property type="term" value="P:L-serine catabolic process"/>
    <property type="evidence" value="ECO:0007669"/>
    <property type="project" value="TreeGrafter"/>
</dbReference>
<keyword evidence="8" id="KW-0663">Pyridoxal phosphate</keyword>
<sequence>MAIETPPTAPPPKLWRKTPLIESRTLSNSAGCRIHLKLENHQPSGSFKSRGIGSYMLSILSSRSSTSPTPHFYSSSGGNAGLACVAAALTLGCPASVVVPLSTKPLMIEKIKAAGASQVLQHGKSWQEADDYLRQVVLPNDKAGVYVPPFDAPAIWAGHGTLVTEVVEQLGGVEPQAVVCSVGGGGLFCGIVRALEERGSQTSVVAVETKGAESLAESLKAGEVVTLKGISSQATSLGAVRVAEEAWRLAKSERVHSVVLDDREAERGCVMLAEQERVMVELACGVNVAMCQPGYLEKALGRPVRADDVVVIVVCGGSNVTIEMLCQWKKDDIERREANGKTGVNMEIIQKKDG</sequence>
<dbReference type="AlphaFoldDB" id="A0A6A6UI09"/>
<evidence type="ECO:0000256" key="7">
    <source>
        <dbReference type="ARBA" id="ARBA00022490"/>
    </source>
</evidence>
<dbReference type="GO" id="GO:0003941">
    <property type="term" value="F:L-serine ammonia-lyase activity"/>
    <property type="evidence" value="ECO:0007669"/>
    <property type="project" value="UniProtKB-EC"/>
</dbReference>
<accession>A0A6A6UI09</accession>
<dbReference type="PROSITE" id="PS00165">
    <property type="entry name" value="DEHYDRATASE_SER_THR"/>
    <property type="match status" value="1"/>
</dbReference>
<evidence type="ECO:0000256" key="9">
    <source>
        <dbReference type="ARBA" id="ARBA00023239"/>
    </source>
</evidence>
<protein>
    <recommendedName>
        <fullName evidence="5">L-serine ammonia-lyase</fullName>
        <ecNumber evidence="5">4.3.1.17</ecNumber>
    </recommendedName>
</protein>
<dbReference type="InterPro" id="IPR036052">
    <property type="entry name" value="TrpB-like_PALP_sf"/>
</dbReference>
<dbReference type="GO" id="GO:0009097">
    <property type="term" value="P:isoleucine biosynthetic process"/>
    <property type="evidence" value="ECO:0007669"/>
    <property type="project" value="TreeGrafter"/>
</dbReference>
<dbReference type="EC" id="4.3.1.17" evidence="5"/>
<evidence type="ECO:0000313" key="12">
    <source>
        <dbReference type="EMBL" id="KAF2671326.1"/>
    </source>
</evidence>
<dbReference type="OrthoDB" id="7773036at2759"/>
<dbReference type="GO" id="GO:0004794">
    <property type="term" value="F:threonine deaminase activity"/>
    <property type="evidence" value="ECO:0007669"/>
    <property type="project" value="TreeGrafter"/>
</dbReference>
<dbReference type="InterPro" id="IPR000634">
    <property type="entry name" value="Ser/Thr_deHydtase_PyrdxlP-BS"/>
</dbReference>
<evidence type="ECO:0000313" key="13">
    <source>
        <dbReference type="Proteomes" id="UP000799302"/>
    </source>
</evidence>
<evidence type="ECO:0000256" key="1">
    <source>
        <dbReference type="ARBA" id="ARBA00001933"/>
    </source>
</evidence>
<dbReference type="GO" id="GO:0006094">
    <property type="term" value="P:gluconeogenesis"/>
    <property type="evidence" value="ECO:0007669"/>
    <property type="project" value="UniProtKB-KW"/>
</dbReference>
<dbReference type="GO" id="GO:0006567">
    <property type="term" value="P:L-threonine catabolic process"/>
    <property type="evidence" value="ECO:0007669"/>
    <property type="project" value="TreeGrafter"/>
</dbReference>
<dbReference type="Gene3D" id="3.40.50.1100">
    <property type="match status" value="2"/>
</dbReference>
<gene>
    <name evidence="12" type="ORF">BT63DRAFT_371052</name>
</gene>
<evidence type="ECO:0000256" key="2">
    <source>
        <dbReference type="ARBA" id="ARBA00004496"/>
    </source>
</evidence>
<dbReference type="GO" id="GO:0030170">
    <property type="term" value="F:pyridoxal phosphate binding"/>
    <property type="evidence" value="ECO:0007669"/>
    <property type="project" value="InterPro"/>
</dbReference>
<keyword evidence="13" id="KW-1185">Reference proteome</keyword>
<dbReference type="FunFam" id="3.40.50.1100:FF:000040">
    <property type="entry name" value="L-serine dehydratase, putative"/>
    <property type="match status" value="1"/>
</dbReference>
<evidence type="ECO:0000256" key="8">
    <source>
        <dbReference type="ARBA" id="ARBA00022898"/>
    </source>
</evidence>
<dbReference type="InterPro" id="IPR050147">
    <property type="entry name" value="Ser/Thr_Dehydratase"/>
</dbReference>
<keyword evidence="6" id="KW-0312">Gluconeogenesis</keyword>
<evidence type="ECO:0000256" key="3">
    <source>
        <dbReference type="ARBA" id="ARBA00004742"/>
    </source>
</evidence>
<dbReference type="PANTHER" id="PTHR48078">
    <property type="entry name" value="THREONINE DEHYDRATASE, MITOCHONDRIAL-RELATED"/>
    <property type="match status" value="1"/>
</dbReference>
<evidence type="ECO:0000256" key="5">
    <source>
        <dbReference type="ARBA" id="ARBA00012093"/>
    </source>
</evidence>
<keyword evidence="7" id="KW-0963">Cytoplasm</keyword>
<feature type="domain" description="Tryptophan synthase beta chain-like PALP" evidence="11">
    <location>
        <begin position="15"/>
        <end position="316"/>
    </location>
</feature>
<dbReference type="SUPFAM" id="SSF53686">
    <property type="entry name" value="Tryptophan synthase beta subunit-like PLP-dependent enzymes"/>
    <property type="match status" value="1"/>
</dbReference>
<comment type="cofactor">
    <cofactor evidence="1">
        <name>pyridoxal 5'-phosphate</name>
        <dbReference type="ChEBI" id="CHEBI:597326"/>
    </cofactor>
</comment>
<evidence type="ECO:0000256" key="6">
    <source>
        <dbReference type="ARBA" id="ARBA00022432"/>
    </source>
</evidence>
<comment type="catalytic activity">
    <reaction evidence="10">
        <text>L-serine = pyruvate + NH4(+)</text>
        <dbReference type="Rhea" id="RHEA:19169"/>
        <dbReference type="ChEBI" id="CHEBI:15361"/>
        <dbReference type="ChEBI" id="CHEBI:28938"/>
        <dbReference type="ChEBI" id="CHEBI:33384"/>
        <dbReference type="EC" id="4.3.1.17"/>
    </reaction>
</comment>
<name>A0A6A6UI09_9PEZI</name>
<proteinExistence type="inferred from homology"/>
<dbReference type="InterPro" id="IPR001926">
    <property type="entry name" value="TrpB-like_PALP"/>
</dbReference>
<keyword evidence="9" id="KW-0456">Lyase</keyword>
<organism evidence="12 13">
    <name type="scientific">Microthyrium microscopicum</name>
    <dbReference type="NCBI Taxonomy" id="703497"/>
    <lineage>
        <taxon>Eukaryota</taxon>
        <taxon>Fungi</taxon>
        <taxon>Dikarya</taxon>
        <taxon>Ascomycota</taxon>
        <taxon>Pezizomycotina</taxon>
        <taxon>Dothideomycetes</taxon>
        <taxon>Dothideomycetes incertae sedis</taxon>
        <taxon>Microthyriales</taxon>
        <taxon>Microthyriaceae</taxon>
        <taxon>Microthyrium</taxon>
    </lineage>
</organism>
<dbReference type="GO" id="GO:0005737">
    <property type="term" value="C:cytoplasm"/>
    <property type="evidence" value="ECO:0007669"/>
    <property type="project" value="UniProtKB-SubCell"/>
</dbReference>
<dbReference type="Proteomes" id="UP000799302">
    <property type="component" value="Unassembled WGS sequence"/>
</dbReference>
<comment type="similarity">
    <text evidence="4">Belongs to the serine/threonine dehydratase family.</text>
</comment>
<comment type="pathway">
    <text evidence="3">Carbohydrate biosynthesis; gluconeogenesis.</text>
</comment>
<dbReference type="EMBL" id="MU004233">
    <property type="protein sequence ID" value="KAF2671326.1"/>
    <property type="molecule type" value="Genomic_DNA"/>
</dbReference>
<evidence type="ECO:0000259" key="11">
    <source>
        <dbReference type="Pfam" id="PF00291"/>
    </source>
</evidence>
<dbReference type="PANTHER" id="PTHR48078:SF2">
    <property type="entry name" value="CATABOLIC L-SERINE_THREONINE DEHYDRATASE"/>
    <property type="match status" value="1"/>
</dbReference>